<evidence type="ECO:0000256" key="4">
    <source>
        <dbReference type="ARBA" id="ARBA00023163"/>
    </source>
</evidence>
<dbReference type="RefSeq" id="WP_160643538.1">
    <property type="nucleotide sequence ID" value="NZ_SIJB01000004.1"/>
</dbReference>
<keyword evidence="4" id="KW-0804">Transcription</keyword>
<dbReference type="SUPFAM" id="SSF46785">
    <property type="entry name" value="Winged helix' DNA-binding domain"/>
    <property type="match status" value="1"/>
</dbReference>
<dbReference type="CDD" id="cd00038">
    <property type="entry name" value="CAP_ED"/>
    <property type="match status" value="1"/>
</dbReference>
<feature type="domain" description="HTH crp-type" evidence="6">
    <location>
        <begin position="146"/>
        <end position="219"/>
    </location>
</feature>
<dbReference type="Pfam" id="PF13545">
    <property type="entry name" value="HTH_Crp_2"/>
    <property type="match status" value="1"/>
</dbReference>
<evidence type="ECO:0000313" key="7">
    <source>
        <dbReference type="EMBL" id="NBI27512.1"/>
    </source>
</evidence>
<name>A0A6N9PXG4_9BACL</name>
<dbReference type="InterPro" id="IPR012318">
    <property type="entry name" value="HTH_CRP"/>
</dbReference>
<dbReference type="PRINTS" id="PR00034">
    <property type="entry name" value="HTHCRP"/>
</dbReference>
<dbReference type="InterPro" id="IPR000595">
    <property type="entry name" value="cNMP-bd_dom"/>
</dbReference>
<evidence type="ECO:0000256" key="2">
    <source>
        <dbReference type="ARBA" id="ARBA00023125"/>
    </source>
</evidence>
<accession>A0A6N9PXG4</accession>
<dbReference type="PANTHER" id="PTHR24567">
    <property type="entry name" value="CRP FAMILY TRANSCRIPTIONAL REGULATORY PROTEIN"/>
    <property type="match status" value="1"/>
</dbReference>
<dbReference type="SMART" id="SM00419">
    <property type="entry name" value="HTH_CRP"/>
    <property type="match status" value="1"/>
</dbReference>
<evidence type="ECO:0000259" key="6">
    <source>
        <dbReference type="PROSITE" id="PS51063"/>
    </source>
</evidence>
<dbReference type="CDD" id="cd00092">
    <property type="entry name" value="HTH_CRP"/>
    <property type="match status" value="1"/>
</dbReference>
<organism evidence="7 8">
    <name type="scientific">Chengkuizengella marina</name>
    <dbReference type="NCBI Taxonomy" id="2507566"/>
    <lineage>
        <taxon>Bacteria</taxon>
        <taxon>Bacillati</taxon>
        <taxon>Bacillota</taxon>
        <taxon>Bacilli</taxon>
        <taxon>Bacillales</taxon>
        <taxon>Paenibacillaceae</taxon>
        <taxon>Chengkuizengella</taxon>
    </lineage>
</organism>
<dbReference type="InterPro" id="IPR036390">
    <property type="entry name" value="WH_DNA-bd_sf"/>
</dbReference>
<dbReference type="SUPFAM" id="SSF51206">
    <property type="entry name" value="cAMP-binding domain-like"/>
    <property type="match status" value="1"/>
</dbReference>
<sequence length="228" mass="26345">MDKLSYLSQISVFDELPREDLMELDKMAPMSTIKKNTIIQTPEKYREGMYFIKEGKLRLYKINTEGKQFTLGILGKGNVFGEIDSFSFGTKDVFIETIEDTLLCSLSKTHFEQFIEKHPKLALRFLRALSDRLRDRDAMLEKLAFGDIRTRILHLLIKLSEQFGIKDGDYYKIDLPLTHQELANMIGATRESVSVLLKDLVNEEIIRTGRKSIHLKMELAKEHLELSG</sequence>
<dbReference type="GO" id="GO:0003700">
    <property type="term" value="F:DNA-binding transcription factor activity"/>
    <property type="evidence" value="ECO:0007669"/>
    <property type="project" value="TreeGrafter"/>
</dbReference>
<evidence type="ECO:0000313" key="8">
    <source>
        <dbReference type="Proteomes" id="UP000448943"/>
    </source>
</evidence>
<dbReference type="Pfam" id="PF00027">
    <property type="entry name" value="cNMP_binding"/>
    <property type="match status" value="1"/>
</dbReference>
<dbReference type="PANTHER" id="PTHR24567:SF26">
    <property type="entry name" value="REGULATORY PROTEIN YEIL"/>
    <property type="match status" value="1"/>
</dbReference>
<dbReference type="SMART" id="SM00100">
    <property type="entry name" value="cNMP"/>
    <property type="match status" value="1"/>
</dbReference>
<feature type="domain" description="Cyclic nucleotide-binding" evidence="5">
    <location>
        <begin position="12"/>
        <end position="132"/>
    </location>
</feature>
<keyword evidence="8" id="KW-1185">Reference proteome</keyword>
<dbReference type="OrthoDB" id="9812325at2"/>
<dbReference type="PROSITE" id="PS50042">
    <property type="entry name" value="CNMP_BINDING_3"/>
    <property type="match status" value="1"/>
</dbReference>
<proteinExistence type="predicted"/>
<evidence type="ECO:0000256" key="1">
    <source>
        <dbReference type="ARBA" id="ARBA00023015"/>
    </source>
</evidence>
<evidence type="ECO:0000259" key="5">
    <source>
        <dbReference type="PROSITE" id="PS50042"/>
    </source>
</evidence>
<keyword evidence="2" id="KW-0238">DNA-binding</keyword>
<dbReference type="Gene3D" id="1.10.10.10">
    <property type="entry name" value="Winged helix-like DNA-binding domain superfamily/Winged helix DNA-binding domain"/>
    <property type="match status" value="1"/>
</dbReference>
<dbReference type="InterPro" id="IPR036388">
    <property type="entry name" value="WH-like_DNA-bd_sf"/>
</dbReference>
<dbReference type="PROSITE" id="PS51063">
    <property type="entry name" value="HTH_CRP_2"/>
    <property type="match status" value="1"/>
</dbReference>
<dbReference type="AlphaFoldDB" id="A0A6N9PXG4"/>
<dbReference type="InterPro" id="IPR050397">
    <property type="entry name" value="Env_Response_Regulators"/>
</dbReference>
<dbReference type="InterPro" id="IPR018490">
    <property type="entry name" value="cNMP-bd_dom_sf"/>
</dbReference>
<dbReference type="GO" id="GO:0005829">
    <property type="term" value="C:cytosol"/>
    <property type="evidence" value="ECO:0007669"/>
    <property type="project" value="TreeGrafter"/>
</dbReference>
<comment type="caution">
    <text evidence="7">The sequence shown here is derived from an EMBL/GenBank/DDBJ whole genome shotgun (WGS) entry which is preliminary data.</text>
</comment>
<protein>
    <submittedName>
        <fullName evidence="7">Crp/Fnr family transcriptional regulator</fullName>
    </submittedName>
</protein>
<dbReference type="Gene3D" id="2.60.120.10">
    <property type="entry name" value="Jelly Rolls"/>
    <property type="match status" value="1"/>
</dbReference>
<keyword evidence="3" id="KW-0010">Activator</keyword>
<dbReference type="Proteomes" id="UP000448943">
    <property type="component" value="Unassembled WGS sequence"/>
</dbReference>
<keyword evidence="1" id="KW-0805">Transcription regulation</keyword>
<dbReference type="InterPro" id="IPR014710">
    <property type="entry name" value="RmlC-like_jellyroll"/>
</dbReference>
<gene>
    <name evidence="7" type="ORF">ERL59_00830</name>
</gene>
<dbReference type="GO" id="GO:0003677">
    <property type="term" value="F:DNA binding"/>
    <property type="evidence" value="ECO:0007669"/>
    <property type="project" value="UniProtKB-KW"/>
</dbReference>
<dbReference type="EMBL" id="SIJB01000004">
    <property type="protein sequence ID" value="NBI27512.1"/>
    <property type="molecule type" value="Genomic_DNA"/>
</dbReference>
<reference evidence="7 8" key="1">
    <citation type="submission" date="2019-01" db="EMBL/GenBank/DDBJ databases">
        <title>Chengkuizengella sp. nov., isolated from deep-sea sediment of East Pacific Ocean.</title>
        <authorList>
            <person name="Yang J."/>
            <person name="Lai Q."/>
            <person name="Shao Z."/>
        </authorList>
    </citation>
    <scope>NUCLEOTIDE SEQUENCE [LARGE SCALE GENOMIC DNA]</scope>
    <source>
        <strain evidence="7 8">YPA3-1-1</strain>
    </source>
</reference>
<evidence type="ECO:0000256" key="3">
    <source>
        <dbReference type="ARBA" id="ARBA00023159"/>
    </source>
</evidence>